<dbReference type="Pfam" id="PF18962">
    <property type="entry name" value="Por_Secre_tail"/>
    <property type="match status" value="1"/>
</dbReference>
<feature type="chain" id="PRO_5015151768" evidence="1">
    <location>
        <begin position="21"/>
        <end position="247"/>
    </location>
</feature>
<dbReference type="AlphaFoldDB" id="A0A2P8DCE9"/>
<keyword evidence="4" id="KW-1185">Reference proteome</keyword>
<organism evidence="3 4">
    <name type="scientific">Taibaiella chishuiensis</name>
    <dbReference type="NCBI Taxonomy" id="1434707"/>
    <lineage>
        <taxon>Bacteria</taxon>
        <taxon>Pseudomonadati</taxon>
        <taxon>Bacteroidota</taxon>
        <taxon>Chitinophagia</taxon>
        <taxon>Chitinophagales</taxon>
        <taxon>Chitinophagaceae</taxon>
        <taxon>Taibaiella</taxon>
    </lineage>
</organism>
<accession>A0A2P8DCE9</accession>
<comment type="caution">
    <text evidence="3">The sequence shown here is derived from an EMBL/GenBank/DDBJ whole genome shotgun (WGS) entry which is preliminary data.</text>
</comment>
<protein>
    <submittedName>
        <fullName evidence="3">Putative repeat protein (TIGR01451 family)/predicted secreted protein (Por secretion system target)</fullName>
    </submittedName>
</protein>
<dbReference type="EMBL" id="PYGD01000001">
    <property type="protein sequence ID" value="PSK94857.1"/>
    <property type="molecule type" value="Genomic_DNA"/>
</dbReference>
<proteinExistence type="predicted"/>
<dbReference type="Proteomes" id="UP000240572">
    <property type="component" value="Unassembled WGS sequence"/>
</dbReference>
<dbReference type="InterPro" id="IPR026444">
    <property type="entry name" value="Secre_tail"/>
</dbReference>
<evidence type="ECO:0000313" key="3">
    <source>
        <dbReference type="EMBL" id="PSK94857.1"/>
    </source>
</evidence>
<feature type="signal peptide" evidence="1">
    <location>
        <begin position="1"/>
        <end position="20"/>
    </location>
</feature>
<evidence type="ECO:0000256" key="1">
    <source>
        <dbReference type="SAM" id="SignalP"/>
    </source>
</evidence>
<gene>
    <name evidence="3" type="ORF">B0I18_1011020</name>
</gene>
<evidence type="ECO:0000313" key="4">
    <source>
        <dbReference type="Proteomes" id="UP000240572"/>
    </source>
</evidence>
<sequence length="247" mass="26708">MKKIFTTIALLGAFSFVASAQKTCDLKLEVTANKTSVDFGDTARLSFKVTNNGPAAIATTDTIFYGLKNTNRVFVFNLSAIASGASVNFANVLYLANDSARAADQPIDLCFFLFKQSEILHGQGMPAYANTYLDNIHTNDTTCVTVTLKKKTGTAIFDVNAGTKEALSIYPNPTHGSLNFNFNFDKAASATARITDITGRTVLVKDFGKTSVGNHLFTVDVSALTKGTYFVEFIADERRAISKFTAN</sequence>
<keyword evidence="1" id="KW-0732">Signal</keyword>
<dbReference type="NCBIfam" id="TIGR04183">
    <property type="entry name" value="Por_Secre_tail"/>
    <property type="match status" value="1"/>
</dbReference>
<dbReference type="RefSeq" id="WP_106521542.1">
    <property type="nucleotide sequence ID" value="NZ_PYGD01000001.1"/>
</dbReference>
<name>A0A2P8DCE9_9BACT</name>
<dbReference type="OrthoDB" id="667194at2"/>
<reference evidence="3 4" key="1">
    <citation type="submission" date="2018-03" db="EMBL/GenBank/DDBJ databases">
        <title>Genomic Encyclopedia of Type Strains, Phase III (KMG-III): the genomes of soil and plant-associated and newly described type strains.</title>
        <authorList>
            <person name="Whitman W."/>
        </authorList>
    </citation>
    <scope>NUCLEOTIDE SEQUENCE [LARGE SCALE GENOMIC DNA]</scope>
    <source>
        <strain evidence="3 4">CGMCC 1.12700</strain>
    </source>
</reference>
<feature type="domain" description="Secretion system C-terminal sorting" evidence="2">
    <location>
        <begin position="169"/>
        <end position="244"/>
    </location>
</feature>
<evidence type="ECO:0000259" key="2">
    <source>
        <dbReference type="Pfam" id="PF18962"/>
    </source>
</evidence>